<sequence>MRYLKVIVQDRSDNELADTAKLYFFQRDPGLPDELVHEALAFDATADGAVDYQKTGDVDFSGASSLHDRRLLQAFANQALKLSWFNAGETAGRSVDLYVSRYDKSGQAVEVRSDFYQRSSTGGRDKLMYSTAACDQDGNGSLEPSGQDASFELFDTLDHQTIHALSQLFLKFNWH</sequence>
<organism evidence="1 2">
    <name type="scientific">Pseudomonas synxantha</name>
    <dbReference type="NCBI Taxonomy" id="47883"/>
    <lineage>
        <taxon>Bacteria</taxon>
        <taxon>Pseudomonadati</taxon>
        <taxon>Pseudomonadota</taxon>
        <taxon>Gammaproteobacteria</taxon>
        <taxon>Pseudomonadales</taxon>
        <taxon>Pseudomonadaceae</taxon>
        <taxon>Pseudomonas</taxon>
    </lineage>
</organism>
<evidence type="ECO:0000313" key="1">
    <source>
        <dbReference type="EMBL" id="AKA83236.1"/>
    </source>
</evidence>
<proteinExistence type="predicted"/>
<name>A0AAU8TM67_9PSED</name>
<dbReference type="EMBL" id="CP011117">
    <property type="protein sequence ID" value="AKA83236.1"/>
    <property type="molecule type" value="Genomic_DNA"/>
</dbReference>
<gene>
    <name evidence="1" type="ORF">VO64_2690</name>
</gene>
<dbReference type="AlphaFoldDB" id="A0AAU8TM67"/>
<reference evidence="1 2" key="1">
    <citation type="journal article" date="2015" name="Genome Announc.">
        <title>Complete Genome Sequence of Biocontrol Strain Pseudomonas fluorescens LBUM223.</title>
        <authorList>
            <person name="Roquigny R."/>
            <person name="Arseneault T."/>
            <person name="Gadkar V.J."/>
            <person name="Novinscak A."/>
            <person name="Joly D.L."/>
            <person name="Filion M."/>
        </authorList>
    </citation>
    <scope>NUCLEOTIDE SEQUENCE [LARGE SCALE GENOMIC DNA]</scope>
    <source>
        <strain evidence="1 2">LBUM223</strain>
    </source>
</reference>
<protein>
    <submittedName>
        <fullName evidence="1">Uncharacterized protein</fullName>
    </submittedName>
</protein>
<dbReference type="Proteomes" id="UP000033099">
    <property type="component" value="Chromosome"/>
</dbReference>
<dbReference type="KEGG" id="pfb:VO64_2690"/>
<dbReference type="RefSeq" id="WP_046069966.1">
    <property type="nucleotide sequence ID" value="NZ_CP011117.2"/>
</dbReference>
<evidence type="ECO:0000313" key="2">
    <source>
        <dbReference type="Proteomes" id="UP000033099"/>
    </source>
</evidence>
<accession>A0AAU8TM67</accession>